<accession>A0ABN9WKY9</accession>
<protein>
    <recommendedName>
        <fullName evidence="4">Rhodanese domain-containing protein</fullName>
    </recommendedName>
</protein>
<reference evidence="2" key="1">
    <citation type="submission" date="2023-10" db="EMBL/GenBank/DDBJ databases">
        <authorList>
            <person name="Chen Y."/>
            <person name="Shah S."/>
            <person name="Dougan E. K."/>
            <person name="Thang M."/>
            <person name="Chan C."/>
        </authorList>
    </citation>
    <scope>NUCLEOTIDE SEQUENCE [LARGE SCALE GENOMIC DNA]</scope>
</reference>
<evidence type="ECO:0008006" key="4">
    <source>
        <dbReference type="Google" id="ProtNLM"/>
    </source>
</evidence>
<feature type="compositionally biased region" description="Polar residues" evidence="1">
    <location>
        <begin position="19"/>
        <end position="33"/>
    </location>
</feature>
<proteinExistence type="predicted"/>
<comment type="caution">
    <text evidence="2">The sequence shown here is derived from an EMBL/GenBank/DDBJ whole genome shotgun (WGS) entry which is preliminary data.</text>
</comment>
<organism evidence="2 3">
    <name type="scientific">Prorocentrum cordatum</name>
    <dbReference type="NCBI Taxonomy" id="2364126"/>
    <lineage>
        <taxon>Eukaryota</taxon>
        <taxon>Sar</taxon>
        <taxon>Alveolata</taxon>
        <taxon>Dinophyceae</taxon>
        <taxon>Prorocentrales</taxon>
        <taxon>Prorocentraceae</taxon>
        <taxon>Prorocentrum</taxon>
    </lineage>
</organism>
<gene>
    <name evidence="2" type="ORF">PCOR1329_LOCUS68361</name>
</gene>
<evidence type="ECO:0000256" key="1">
    <source>
        <dbReference type="SAM" id="MobiDB-lite"/>
    </source>
</evidence>
<dbReference type="Proteomes" id="UP001189429">
    <property type="component" value="Unassembled WGS sequence"/>
</dbReference>
<feature type="non-terminal residue" evidence="2">
    <location>
        <position position="308"/>
    </location>
</feature>
<dbReference type="InterPro" id="IPR036873">
    <property type="entry name" value="Rhodanese-like_dom_sf"/>
</dbReference>
<keyword evidence="3" id="KW-1185">Reference proteome</keyword>
<name>A0ABN9WKY9_9DINO</name>
<evidence type="ECO:0000313" key="2">
    <source>
        <dbReference type="EMBL" id="CAK0887247.1"/>
    </source>
</evidence>
<dbReference type="SUPFAM" id="SSF52821">
    <property type="entry name" value="Rhodanese/Cell cycle control phosphatase"/>
    <property type="match status" value="1"/>
</dbReference>
<sequence>MQQGGGAMQQVASVAAPPTQHTLTRPQTQPPSIGQVTVLEGSRRLLAQQAVPSAARPSQAAQLVQTVQTVQTVPSLSMHIAPARPPAAAGGVPTRSYVPPAQVQAAAFGPLGSQVVLLPPGSTNSLGTVQAIPSHSVQALPPQLAFPVGAQPLRSLGNLARKQVPVAVEVVVGDAPGQSAQLLPQVYVPPYCPHRVATIPNVEHLTPDAVRSLLSEEKCLLVDLRGEDRIAGLIEGALHVPAAGVGGFLGRCPELVEQWAEPARPLPAMGVSRPSCHSAPAPGALRAWLPGHCSSTAPARSPGFSSPC</sequence>
<dbReference type="Gene3D" id="3.40.250.10">
    <property type="entry name" value="Rhodanese-like domain"/>
    <property type="match status" value="1"/>
</dbReference>
<feature type="region of interest" description="Disordered" evidence="1">
    <location>
        <begin position="1"/>
        <end position="33"/>
    </location>
</feature>
<evidence type="ECO:0000313" key="3">
    <source>
        <dbReference type="Proteomes" id="UP001189429"/>
    </source>
</evidence>
<dbReference type="EMBL" id="CAUYUJ010018915">
    <property type="protein sequence ID" value="CAK0887247.1"/>
    <property type="molecule type" value="Genomic_DNA"/>
</dbReference>